<feature type="region of interest" description="Disordered" evidence="1">
    <location>
        <begin position="40"/>
        <end position="73"/>
    </location>
</feature>
<dbReference type="RefSeq" id="WP_079926541.1">
    <property type="nucleotide sequence ID" value="NZ_VIFX01000003.1"/>
</dbReference>
<proteinExistence type="predicted"/>
<comment type="caution">
    <text evidence="2">The sequence shown here is derived from an EMBL/GenBank/DDBJ whole genome shotgun (WGS) entry which is preliminary data.</text>
</comment>
<organism evidence="2 3">
    <name type="scientific">Mycolicibacterium hodleri</name>
    <dbReference type="NCBI Taxonomy" id="49897"/>
    <lineage>
        <taxon>Bacteria</taxon>
        <taxon>Bacillati</taxon>
        <taxon>Actinomycetota</taxon>
        <taxon>Actinomycetes</taxon>
        <taxon>Mycobacteriales</taxon>
        <taxon>Mycobacteriaceae</taxon>
        <taxon>Mycolicibacterium</taxon>
    </lineage>
</organism>
<reference evidence="2 3" key="1">
    <citation type="submission" date="2018-10" db="EMBL/GenBank/DDBJ databases">
        <title>Draft genome of Mycobacterium hodleri strain B.</title>
        <authorList>
            <person name="Amande T.J."/>
            <person name="Mcgenity T.J."/>
        </authorList>
    </citation>
    <scope>NUCLEOTIDE SEQUENCE [LARGE SCALE GENOMIC DNA]</scope>
    <source>
        <strain evidence="2 3">B</strain>
    </source>
</reference>
<dbReference type="AlphaFoldDB" id="A0A544W7B1"/>
<keyword evidence="3" id="KW-1185">Reference proteome</keyword>
<evidence type="ECO:0000313" key="2">
    <source>
        <dbReference type="EMBL" id="TQR88137.1"/>
    </source>
</evidence>
<protein>
    <submittedName>
        <fullName evidence="2">Uncharacterized protein</fullName>
    </submittedName>
</protein>
<dbReference type="Proteomes" id="UP000315759">
    <property type="component" value="Unassembled WGS sequence"/>
</dbReference>
<name>A0A544W7B1_9MYCO</name>
<dbReference type="EMBL" id="VIFX01000003">
    <property type="protein sequence ID" value="TQR88137.1"/>
    <property type="molecule type" value="Genomic_DNA"/>
</dbReference>
<evidence type="ECO:0000313" key="3">
    <source>
        <dbReference type="Proteomes" id="UP000315759"/>
    </source>
</evidence>
<accession>A0A544W7B1</accession>
<gene>
    <name evidence="2" type="ORF">D8S82_03520</name>
</gene>
<sequence>MKIFAVIGGSAAVTAAAIGIAVLQGPASSGAVAGDMETGVTMTQSSPAPTEMSVAPQITGPAALPPEEQGLPG</sequence>
<evidence type="ECO:0000256" key="1">
    <source>
        <dbReference type="SAM" id="MobiDB-lite"/>
    </source>
</evidence>